<protein>
    <submittedName>
        <fullName evidence="2">GNAT family N-acetyltransferase</fullName>
    </submittedName>
</protein>
<gene>
    <name evidence="2" type="ORF">CIT37_29290</name>
</gene>
<proteinExistence type="predicted"/>
<dbReference type="GO" id="GO:0016740">
    <property type="term" value="F:transferase activity"/>
    <property type="evidence" value="ECO:0007669"/>
    <property type="project" value="UniProtKB-KW"/>
</dbReference>
<dbReference type="KEGG" id="bot:CIT37_29290"/>
<dbReference type="InterPro" id="IPR038740">
    <property type="entry name" value="BioF2-like_GNAT_dom"/>
</dbReference>
<dbReference type="Gene3D" id="3.40.630.30">
    <property type="match status" value="1"/>
</dbReference>
<feature type="domain" description="BioF2-like acetyltransferase" evidence="1">
    <location>
        <begin position="190"/>
        <end position="338"/>
    </location>
</feature>
<organism evidence="2 3">
    <name type="scientific">Bradyrhizobium ottawaense</name>
    <dbReference type="NCBI Taxonomy" id="931866"/>
    <lineage>
        <taxon>Bacteria</taxon>
        <taxon>Pseudomonadati</taxon>
        <taxon>Pseudomonadota</taxon>
        <taxon>Alphaproteobacteria</taxon>
        <taxon>Hyphomicrobiales</taxon>
        <taxon>Nitrobacteraceae</taxon>
        <taxon>Bradyrhizobium</taxon>
    </lineage>
</organism>
<dbReference type="Proteomes" id="UP000215703">
    <property type="component" value="Chromosome"/>
</dbReference>
<dbReference type="InterPro" id="IPR016181">
    <property type="entry name" value="Acyl_CoA_acyltransferase"/>
</dbReference>
<dbReference type="RefSeq" id="WP_038948768.1">
    <property type="nucleotide sequence ID" value="NZ_CP029425.2"/>
</dbReference>
<dbReference type="SUPFAM" id="SSF55729">
    <property type="entry name" value="Acyl-CoA N-acyltransferases (Nat)"/>
    <property type="match status" value="1"/>
</dbReference>
<reference evidence="2 3" key="1">
    <citation type="journal article" date="2014" name="Int. J. Syst. Evol. Microbiol.">
        <title>Bradyrhizobium ottawaense sp. nov., a symbiotic nitrogen fixing bacterium from root nodules of soybeans in Canada.</title>
        <authorList>
            <person name="Yu X."/>
            <person name="Cloutier S."/>
            <person name="Tambong J.T."/>
            <person name="Bromfield E.S."/>
        </authorList>
    </citation>
    <scope>NUCLEOTIDE SEQUENCE [LARGE SCALE GENOMIC DNA]</scope>
    <source>
        <strain evidence="2 3">OO99</strain>
    </source>
</reference>
<sequence length="393" mass="44125">MTMAAAMQSRTAEAPARSKASRIAHVDIVTDLGAAEAVWRAFEEPGHLFTPYQRFDLLSPWQRLVGEREGARPFIVIGRDADHTPLMLLPLSLRQSHGVRTACFMGGKHTTFNMGLWNAACAAQTTAADLDTLLAPLREHIDVLALTQQPQRWHGQQNPFALLPRQSPINGCPQLVLEPGGPPASRISNSFRRRLKSKEKKLQALAGYRYHLATSDADVTRLLDWFFRVKPVRMAEQKLPNVFAEPGVEQFVRSACLAPRGEGRVIDIHALECDDEVIAIFAGVADGERFSMMFNTYTMSEHARYSPGLILMRYIIDRYGERGYRSLDLGIGSDDYKRMFCKDDEDIFDSFVPLTSRGKLAAMAMSSLSHGKRLVKQNQMLFDLARRLRQAFG</sequence>
<evidence type="ECO:0000313" key="3">
    <source>
        <dbReference type="Proteomes" id="UP000215703"/>
    </source>
</evidence>
<accession>A0A2U8PDE6</accession>
<evidence type="ECO:0000259" key="1">
    <source>
        <dbReference type="Pfam" id="PF13480"/>
    </source>
</evidence>
<dbReference type="EMBL" id="CP029425">
    <property type="protein sequence ID" value="AWL95779.1"/>
    <property type="molecule type" value="Genomic_DNA"/>
</dbReference>
<dbReference type="Pfam" id="PF13480">
    <property type="entry name" value="Acetyltransf_6"/>
    <property type="match status" value="1"/>
</dbReference>
<dbReference type="GeneID" id="92966735"/>
<evidence type="ECO:0000313" key="2">
    <source>
        <dbReference type="EMBL" id="AWL95779.1"/>
    </source>
</evidence>
<keyword evidence="2" id="KW-0808">Transferase</keyword>
<name>A0A2U8PDE6_9BRAD</name>
<dbReference type="AlphaFoldDB" id="A0A2U8PDE6"/>
<reference evidence="2 3" key="2">
    <citation type="journal article" date="2017" name="Syst. Appl. Microbiol.">
        <title>Soybeans inoculated with root zone soils of Canadian native legumes harbour diverse and novel Bradyrhizobium spp. that possess agricultural potential.</title>
        <authorList>
            <person name="Bromfield E.S.P."/>
            <person name="Cloutier S."/>
            <person name="Tambong J.T."/>
            <person name="Tran Thi T.V."/>
        </authorList>
    </citation>
    <scope>NUCLEOTIDE SEQUENCE [LARGE SCALE GENOMIC DNA]</scope>
    <source>
        <strain evidence="2 3">OO99</strain>
    </source>
</reference>